<name>A0A0A8Y7J6_ARUDO</name>
<protein>
    <submittedName>
        <fullName evidence="1">Uncharacterized protein</fullName>
    </submittedName>
</protein>
<reference evidence="1" key="2">
    <citation type="journal article" date="2015" name="Data Brief">
        <title>Shoot transcriptome of the giant reed, Arundo donax.</title>
        <authorList>
            <person name="Barrero R.A."/>
            <person name="Guerrero F.D."/>
            <person name="Moolhuijzen P."/>
            <person name="Goolsby J.A."/>
            <person name="Tidwell J."/>
            <person name="Bellgard S.E."/>
            <person name="Bellgard M.I."/>
        </authorList>
    </citation>
    <scope>NUCLEOTIDE SEQUENCE</scope>
    <source>
        <tissue evidence="1">Shoot tissue taken approximately 20 cm above the soil surface</tissue>
    </source>
</reference>
<evidence type="ECO:0000313" key="1">
    <source>
        <dbReference type="EMBL" id="JAD21128.1"/>
    </source>
</evidence>
<dbReference type="EMBL" id="GBRH01276767">
    <property type="protein sequence ID" value="JAD21128.1"/>
    <property type="molecule type" value="Transcribed_RNA"/>
</dbReference>
<organism evidence="1">
    <name type="scientific">Arundo donax</name>
    <name type="common">Giant reed</name>
    <name type="synonym">Donax arundinaceus</name>
    <dbReference type="NCBI Taxonomy" id="35708"/>
    <lineage>
        <taxon>Eukaryota</taxon>
        <taxon>Viridiplantae</taxon>
        <taxon>Streptophyta</taxon>
        <taxon>Embryophyta</taxon>
        <taxon>Tracheophyta</taxon>
        <taxon>Spermatophyta</taxon>
        <taxon>Magnoliopsida</taxon>
        <taxon>Liliopsida</taxon>
        <taxon>Poales</taxon>
        <taxon>Poaceae</taxon>
        <taxon>PACMAD clade</taxon>
        <taxon>Arundinoideae</taxon>
        <taxon>Arundineae</taxon>
        <taxon>Arundo</taxon>
    </lineage>
</organism>
<sequence length="17" mass="1990">MHLNQKSRSMQLSDLTT</sequence>
<reference evidence="1" key="1">
    <citation type="submission" date="2014-09" db="EMBL/GenBank/DDBJ databases">
        <authorList>
            <person name="Magalhaes I.L.F."/>
            <person name="Oliveira U."/>
            <person name="Santos F.R."/>
            <person name="Vidigal T.H.D.A."/>
            <person name="Brescovit A.D."/>
            <person name="Santos A.J."/>
        </authorList>
    </citation>
    <scope>NUCLEOTIDE SEQUENCE</scope>
    <source>
        <tissue evidence="1">Shoot tissue taken approximately 20 cm above the soil surface</tissue>
    </source>
</reference>
<proteinExistence type="predicted"/>
<dbReference type="AlphaFoldDB" id="A0A0A8Y7J6"/>
<accession>A0A0A8Y7J6</accession>